<dbReference type="Gene3D" id="3.40.50.150">
    <property type="entry name" value="Vaccinia Virus protein VP39"/>
    <property type="match status" value="1"/>
</dbReference>
<reference evidence="8 9" key="1">
    <citation type="submission" date="2019-08" db="EMBL/GenBank/DDBJ databases">
        <title>Identification of a novel species of the genus Boseongicola.</title>
        <authorList>
            <person name="Zhang X.-Q."/>
        </authorList>
    </citation>
    <scope>NUCLEOTIDE SEQUENCE [LARGE SCALE GENOMIC DNA]</scope>
    <source>
        <strain evidence="8 9">HY14</strain>
    </source>
</reference>
<feature type="binding site" evidence="6">
    <location>
        <position position="287"/>
    </location>
    <ligand>
        <name>S-adenosyl-L-methionine</name>
        <dbReference type="ChEBI" id="CHEBI:59789"/>
    </ligand>
</feature>
<dbReference type="PANTHER" id="PTHR11061:SF49">
    <property type="entry name" value="23S RRNA (URACIL(1939)-C(5))-METHYLTRANSFERASE RLMD"/>
    <property type="match status" value="1"/>
</dbReference>
<keyword evidence="9" id="KW-1185">Reference proteome</keyword>
<evidence type="ECO:0000256" key="2">
    <source>
        <dbReference type="ARBA" id="ARBA00022603"/>
    </source>
</evidence>
<dbReference type="InterPro" id="IPR029063">
    <property type="entry name" value="SAM-dependent_MTases_sf"/>
</dbReference>
<comment type="similarity">
    <text evidence="6">Belongs to the class I-like SAM-binding methyltransferase superfamily. RNA M5U methyltransferase family.</text>
</comment>
<keyword evidence="3 6" id="KW-0808">Transferase</keyword>
<dbReference type="CDD" id="cd02440">
    <property type="entry name" value="AdoMet_MTases"/>
    <property type="match status" value="1"/>
</dbReference>
<dbReference type="GO" id="GO:0051539">
    <property type="term" value="F:4 iron, 4 sulfur cluster binding"/>
    <property type="evidence" value="ECO:0007669"/>
    <property type="project" value="UniProtKB-KW"/>
</dbReference>
<evidence type="ECO:0000256" key="6">
    <source>
        <dbReference type="PROSITE-ProRule" id="PRU01024"/>
    </source>
</evidence>
<organism evidence="8 9">
    <name type="scientific">Maritimibacter fusiformis</name>
    <dbReference type="NCBI Taxonomy" id="2603819"/>
    <lineage>
        <taxon>Bacteria</taxon>
        <taxon>Pseudomonadati</taxon>
        <taxon>Pseudomonadota</taxon>
        <taxon>Alphaproteobacteria</taxon>
        <taxon>Rhodobacterales</taxon>
        <taxon>Roseobacteraceae</taxon>
        <taxon>Maritimibacter</taxon>
    </lineage>
</organism>
<evidence type="ECO:0000256" key="3">
    <source>
        <dbReference type="ARBA" id="ARBA00022679"/>
    </source>
</evidence>
<dbReference type="InterPro" id="IPR010280">
    <property type="entry name" value="U5_MeTrfase_fam"/>
</dbReference>
<gene>
    <name evidence="8" type="ORF">FVF75_15975</name>
</gene>
<evidence type="ECO:0000256" key="1">
    <source>
        <dbReference type="ARBA" id="ARBA00022485"/>
    </source>
</evidence>
<dbReference type="Pfam" id="PF05958">
    <property type="entry name" value="tRNA_U5-meth_tr"/>
    <property type="match status" value="1"/>
</dbReference>
<comment type="caution">
    <text evidence="8">The sequence shown here is derived from an EMBL/GenBank/DDBJ whole genome shotgun (WGS) entry which is preliminary data.</text>
</comment>
<dbReference type="AlphaFoldDB" id="A0A5D0R7X2"/>
<dbReference type="GO" id="GO:0070475">
    <property type="term" value="P:rRNA base methylation"/>
    <property type="evidence" value="ECO:0007669"/>
    <property type="project" value="TreeGrafter"/>
</dbReference>
<evidence type="ECO:0000256" key="7">
    <source>
        <dbReference type="PROSITE-ProRule" id="PRU10015"/>
    </source>
</evidence>
<dbReference type="PROSITE" id="PS01230">
    <property type="entry name" value="TRMA_1"/>
    <property type="match status" value="1"/>
</dbReference>
<feature type="binding site" evidence="6">
    <location>
        <position position="267"/>
    </location>
    <ligand>
        <name>S-adenosyl-L-methionine</name>
        <dbReference type="ChEBI" id="CHEBI:59789"/>
    </ligand>
</feature>
<dbReference type="PROSITE" id="PS51687">
    <property type="entry name" value="SAM_MT_RNA_M5U"/>
    <property type="match status" value="1"/>
</dbReference>
<dbReference type="EMBL" id="VSIY01000015">
    <property type="protein sequence ID" value="TYB77750.1"/>
    <property type="molecule type" value="Genomic_DNA"/>
</dbReference>
<protein>
    <submittedName>
        <fullName evidence="8">Class I SAM-dependent RNA methyltransferase</fullName>
    </submittedName>
</protein>
<keyword evidence="4 6" id="KW-0949">S-adenosyl-L-methionine</keyword>
<dbReference type="InterPro" id="IPR012340">
    <property type="entry name" value="NA-bd_OB-fold"/>
</dbReference>
<evidence type="ECO:0000313" key="9">
    <source>
        <dbReference type="Proteomes" id="UP000322080"/>
    </source>
</evidence>
<proteinExistence type="inferred from homology"/>
<dbReference type="PANTHER" id="PTHR11061">
    <property type="entry name" value="RNA M5U METHYLTRANSFERASE"/>
    <property type="match status" value="1"/>
</dbReference>
<keyword evidence="2 6" id="KW-0489">Methyltransferase</keyword>
<dbReference type="GO" id="GO:0070041">
    <property type="term" value="F:rRNA (uridine-C5-)-methyltransferase activity"/>
    <property type="evidence" value="ECO:0007669"/>
    <property type="project" value="TreeGrafter"/>
</dbReference>
<evidence type="ECO:0000256" key="4">
    <source>
        <dbReference type="ARBA" id="ARBA00022691"/>
    </source>
</evidence>
<dbReference type="SUPFAM" id="SSF53335">
    <property type="entry name" value="S-adenosyl-L-methionine-dependent methyltransferases"/>
    <property type="match status" value="1"/>
</dbReference>
<dbReference type="Gene3D" id="2.40.50.140">
    <property type="entry name" value="Nucleic acid-binding proteins"/>
    <property type="match status" value="1"/>
</dbReference>
<feature type="active site" evidence="7">
    <location>
        <position position="361"/>
    </location>
</feature>
<keyword evidence="1" id="KW-0004">4Fe-4S</keyword>
<dbReference type="RefSeq" id="WP_148379788.1">
    <property type="nucleotide sequence ID" value="NZ_VSIY01000015.1"/>
</dbReference>
<feature type="active site" description="Nucleophile" evidence="6">
    <location>
        <position position="361"/>
    </location>
</feature>
<keyword evidence="1" id="KW-0479">Metal-binding</keyword>
<accession>A0A5D0R7X2</accession>
<dbReference type="Gene3D" id="2.40.50.1070">
    <property type="match status" value="1"/>
</dbReference>
<evidence type="ECO:0000313" key="8">
    <source>
        <dbReference type="EMBL" id="TYB77750.1"/>
    </source>
</evidence>
<evidence type="ECO:0000256" key="5">
    <source>
        <dbReference type="ARBA" id="ARBA00023014"/>
    </source>
</evidence>
<name>A0A5D0R7X2_9RHOB</name>
<keyword evidence="5" id="KW-0411">Iron-sulfur</keyword>
<sequence>MPVVIERLGHLGDGIAPGPLYVPRTLPGEVVEGEITGDRLELPRILTPSPNRVRPPCPHYRACGGCSLQHASDGFVAGWKVGIVQSALRAQGLPHAVEGISTSPPGTRRRAVLSGRRTKSGALVGFHAPKSDHLTAIPRCVLLDPRLMAAVPAFEALTVAGTSRKSEIKLTVTASEAGVDVAVADGKPLSAELETTLAGIAGEHGLARLTWGGEPVALIAPPVQRFGSALVVPPPGAFLQATESGEGALCASVKAAVSGARRIVDLFAGCGTFALPLAARAEVHAVEGDDAMIRALDAGWRMASGLKQVTTEVRDLFRQPLLPDELDRFDAVVIDPPRAGAEAQVAEIARSKVGLVAAVSCNPVTFARDARTLAEAGFSLDRVRVVDQFRWSTHVELAARFVR</sequence>
<dbReference type="Proteomes" id="UP000322080">
    <property type="component" value="Unassembled WGS sequence"/>
</dbReference>
<dbReference type="InterPro" id="IPR030390">
    <property type="entry name" value="MeTrfase_TrmA_AS"/>
</dbReference>
<feature type="binding site" evidence="6">
    <location>
        <position position="335"/>
    </location>
    <ligand>
        <name>S-adenosyl-L-methionine</name>
        <dbReference type="ChEBI" id="CHEBI:59789"/>
    </ligand>
</feature>
<feature type="binding site" evidence="6">
    <location>
        <position position="240"/>
    </location>
    <ligand>
        <name>S-adenosyl-L-methionine</name>
        <dbReference type="ChEBI" id="CHEBI:59789"/>
    </ligand>
</feature>
<keyword evidence="1" id="KW-0408">Iron</keyword>